<evidence type="ECO:0000313" key="2">
    <source>
        <dbReference type="Proteomes" id="UP000234681"/>
    </source>
</evidence>
<dbReference type="Proteomes" id="UP000234681">
    <property type="component" value="Chromosome 5"/>
</dbReference>
<protein>
    <submittedName>
        <fullName evidence="1">RCG60371</fullName>
    </submittedName>
</protein>
<reference evidence="2" key="1">
    <citation type="submission" date="2005-09" db="EMBL/GenBank/DDBJ databases">
        <authorList>
            <person name="Mural R.J."/>
            <person name="Li P.W."/>
            <person name="Adams M.D."/>
            <person name="Amanatides P.G."/>
            <person name="Baden-Tillson H."/>
            <person name="Barnstead M."/>
            <person name="Chin S.H."/>
            <person name="Dew I."/>
            <person name="Evans C.A."/>
            <person name="Ferriera S."/>
            <person name="Flanigan M."/>
            <person name="Fosler C."/>
            <person name="Glodek A."/>
            <person name="Gu Z."/>
            <person name="Holt R.A."/>
            <person name="Jennings D."/>
            <person name="Kraft C.L."/>
            <person name="Lu F."/>
            <person name="Nguyen T."/>
            <person name="Nusskern D.R."/>
            <person name="Pfannkoch C.M."/>
            <person name="Sitter C."/>
            <person name="Sutton G.G."/>
            <person name="Venter J.C."/>
            <person name="Wang Z."/>
            <person name="Woodage T."/>
            <person name="Zheng X.H."/>
            <person name="Zhong F."/>
        </authorList>
    </citation>
    <scope>NUCLEOTIDE SEQUENCE [LARGE SCALE GENOMIC DNA]</scope>
    <source>
        <strain>BN</strain>
        <strain evidence="2">Sprague-Dawley</strain>
    </source>
</reference>
<dbReference type="EMBL" id="CH474056">
    <property type="protein sequence ID" value="EDL78195.1"/>
    <property type="molecule type" value="Genomic_DNA"/>
</dbReference>
<sequence>MDPQDLHNGLNPFLGILRLSESVFPTASRSYHLHSD</sequence>
<name>A6KJF7_RAT</name>
<proteinExistence type="predicted"/>
<gene>
    <name evidence="1" type="ORF">rCG_60371</name>
</gene>
<dbReference type="AlphaFoldDB" id="A6KJF7"/>
<accession>A6KJF7</accession>
<evidence type="ECO:0000313" key="1">
    <source>
        <dbReference type="EMBL" id="EDL78195.1"/>
    </source>
</evidence>
<organism evidence="1 2">
    <name type="scientific">Rattus norvegicus</name>
    <name type="common">Rat</name>
    <dbReference type="NCBI Taxonomy" id="10116"/>
    <lineage>
        <taxon>Eukaryota</taxon>
        <taxon>Metazoa</taxon>
        <taxon>Chordata</taxon>
        <taxon>Craniata</taxon>
        <taxon>Vertebrata</taxon>
        <taxon>Euteleostomi</taxon>
        <taxon>Mammalia</taxon>
        <taxon>Eutheria</taxon>
        <taxon>Euarchontoglires</taxon>
        <taxon>Glires</taxon>
        <taxon>Rodentia</taxon>
        <taxon>Myomorpha</taxon>
        <taxon>Muroidea</taxon>
        <taxon>Muridae</taxon>
        <taxon>Murinae</taxon>
        <taxon>Rattus</taxon>
    </lineage>
</organism>